<proteinExistence type="predicted"/>
<evidence type="ECO:0000313" key="2">
    <source>
        <dbReference type="EMBL" id="JAD36282.1"/>
    </source>
</evidence>
<protein>
    <submittedName>
        <fullName evidence="2">Uncharacterized protein</fullName>
    </submittedName>
</protein>
<dbReference type="EMBL" id="GBRH01261613">
    <property type="protein sequence ID" value="JAD36282.1"/>
    <property type="molecule type" value="Transcribed_RNA"/>
</dbReference>
<dbReference type="AlphaFoldDB" id="A0A0A8ZN47"/>
<feature type="compositionally biased region" description="Polar residues" evidence="1">
    <location>
        <begin position="10"/>
        <end position="20"/>
    </location>
</feature>
<evidence type="ECO:0000256" key="1">
    <source>
        <dbReference type="SAM" id="MobiDB-lite"/>
    </source>
</evidence>
<name>A0A0A8ZN47_ARUDO</name>
<organism evidence="2">
    <name type="scientific">Arundo donax</name>
    <name type="common">Giant reed</name>
    <name type="synonym">Donax arundinaceus</name>
    <dbReference type="NCBI Taxonomy" id="35708"/>
    <lineage>
        <taxon>Eukaryota</taxon>
        <taxon>Viridiplantae</taxon>
        <taxon>Streptophyta</taxon>
        <taxon>Embryophyta</taxon>
        <taxon>Tracheophyta</taxon>
        <taxon>Spermatophyta</taxon>
        <taxon>Magnoliopsida</taxon>
        <taxon>Liliopsida</taxon>
        <taxon>Poales</taxon>
        <taxon>Poaceae</taxon>
        <taxon>PACMAD clade</taxon>
        <taxon>Arundinoideae</taxon>
        <taxon>Arundineae</taxon>
        <taxon>Arundo</taxon>
    </lineage>
</organism>
<feature type="region of interest" description="Disordered" evidence="1">
    <location>
        <begin position="1"/>
        <end position="20"/>
    </location>
</feature>
<sequence length="32" mass="3314">MATLAPSAPPTGSTADSSPILTAMLLVEEERR</sequence>
<accession>A0A0A8ZN47</accession>
<reference evidence="2" key="2">
    <citation type="journal article" date="2015" name="Data Brief">
        <title>Shoot transcriptome of the giant reed, Arundo donax.</title>
        <authorList>
            <person name="Barrero R.A."/>
            <person name="Guerrero F.D."/>
            <person name="Moolhuijzen P."/>
            <person name="Goolsby J.A."/>
            <person name="Tidwell J."/>
            <person name="Bellgard S.E."/>
            <person name="Bellgard M.I."/>
        </authorList>
    </citation>
    <scope>NUCLEOTIDE SEQUENCE</scope>
    <source>
        <tissue evidence="2">Shoot tissue taken approximately 20 cm above the soil surface</tissue>
    </source>
</reference>
<reference evidence="2" key="1">
    <citation type="submission" date="2014-09" db="EMBL/GenBank/DDBJ databases">
        <authorList>
            <person name="Magalhaes I.L.F."/>
            <person name="Oliveira U."/>
            <person name="Santos F.R."/>
            <person name="Vidigal T.H.D.A."/>
            <person name="Brescovit A.D."/>
            <person name="Santos A.J."/>
        </authorList>
    </citation>
    <scope>NUCLEOTIDE SEQUENCE</scope>
    <source>
        <tissue evidence="2">Shoot tissue taken approximately 20 cm above the soil surface</tissue>
    </source>
</reference>